<name>A0ACB8EAY7_9SAUR</name>
<evidence type="ECO:0000313" key="1">
    <source>
        <dbReference type="EMBL" id="KAH7989519.1"/>
    </source>
</evidence>
<dbReference type="Proteomes" id="UP000827872">
    <property type="component" value="Linkage Group LG14"/>
</dbReference>
<accession>A0ACB8EAY7</accession>
<protein>
    <submittedName>
        <fullName evidence="1">Uncharacterized protein</fullName>
    </submittedName>
</protein>
<proteinExistence type="predicted"/>
<organism evidence="1 2">
    <name type="scientific">Sphaerodactylus townsendi</name>
    <dbReference type="NCBI Taxonomy" id="933632"/>
    <lineage>
        <taxon>Eukaryota</taxon>
        <taxon>Metazoa</taxon>
        <taxon>Chordata</taxon>
        <taxon>Craniata</taxon>
        <taxon>Vertebrata</taxon>
        <taxon>Euteleostomi</taxon>
        <taxon>Lepidosauria</taxon>
        <taxon>Squamata</taxon>
        <taxon>Bifurcata</taxon>
        <taxon>Gekkota</taxon>
        <taxon>Sphaerodactylidae</taxon>
        <taxon>Sphaerodactylus</taxon>
    </lineage>
</organism>
<gene>
    <name evidence="1" type="ORF">K3G42_010635</name>
</gene>
<sequence>MEYHEVSRLPWSVVSVAVSFMWTGNGKAAGLSCKPDSALEAALWGFLPAGLFYLPINRSAPFPPRVQDHTKQKSLIFIADYRPERKARIAALGPSSLWLASRGRASPSGPTFQLAQKAELPSAEADPFPN</sequence>
<keyword evidence="2" id="KW-1185">Reference proteome</keyword>
<comment type="caution">
    <text evidence="1">The sequence shown here is derived from an EMBL/GenBank/DDBJ whole genome shotgun (WGS) entry which is preliminary data.</text>
</comment>
<dbReference type="EMBL" id="CM037627">
    <property type="protein sequence ID" value="KAH7989519.1"/>
    <property type="molecule type" value="Genomic_DNA"/>
</dbReference>
<evidence type="ECO:0000313" key="2">
    <source>
        <dbReference type="Proteomes" id="UP000827872"/>
    </source>
</evidence>
<reference evidence="1" key="1">
    <citation type="submission" date="2021-08" db="EMBL/GenBank/DDBJ databases">
        <title>The first chromosome-level gecko genome reveals the dynamic sex chromosomes of Neotropical dwarf geckos (Sphaerodactylidae: Sphaerodactylus).</title>
        <authorList>
            <person name="Pinto B.J."/>
            <person name="Keating S.E."/>
            <person name="Gamble T."/>
        </authorList>
    </citation>
    <scope>NUCLEOTIDE SEQUENCE</scope>
    <source>
        <strain evidence="1">TG3544</strain>
    </source>
</reference>